<evidence type="ECO:0000256" key="8">
    <source>
        <dbReference type="ARBA" id="ARBA00023136"/>
    </source>
</evidence>
<dbReference type="SUPFAM" id="SSF103473">
    <property type="entry name" value="MFS general substrate transporter"/>
    <property type="match status" value="1"/>
</dbReference>
<gene>
    <name evidence="15" type="ORF">TRUGW13939_08170</name>
</gene>
<evidence type="ECO:0000313" key="15">
    <source>
        <dbReference type="EMBL" id="QKX61024.1"/>
    </source>
</evidence>
<dbReference type="PROSITE" id="PS00216">
    <property type="entry name" value="SUGAR_TRANSPORT_1"/>
    <property type="match status" value="2"/>
</dbReference>
<feature type="transmembrane region" description="Helical" evidence="13">
    <location>
        <begin position="432"/>
        <end position="456"/>
    </location>
</feature>
<dbReference type="PANTHER" id="PTHR48022">
    <property type="entry name" value="PLASTIDIC GLUCOSE TRANSPORTER 4"/>
    <property type="match status" value="1"/>
</dbReference>
<feature type="transmembrane region" description="Helical" evidence="13">
    <location>
        <begin position="108"/>
        <end position="125"/>
    </location>
</feature>
<dbReference type="PROSITE" id="PS50850">
    <property type="entry name" value="MFS"/>
    <property type="match status" value="1"/>
</dbReference>
<evidence type="ECO:0000256" key="9">
    <source>
        <dbReference type="ARBA" id="ARBA00037560"/>
    </source>
</evidence>
<feature type="transmembrane region" description="Helical" evidence="13">
    <location>
        <begin position="137"/>
        <end position="159"/>
    </location>
</feature>
<dbReference type="GO" id="GO:0005886">
    <property type="term" value="C:plasma membrane"/>
    <property type="evidence" value="ECO:0007669"/>
    <property type="project" value="UniProtKB-SubCell"/>
</dbReference>
<evidence type="ECO:0000256" key="7">
    <source>
        <dbReference type="ARBA" id="ARBA00022989"/>
    </source>
</evidence>
<dbReference type="InterPro" id="IPR020846">
    <property type="entry name" value="MFS_dom"/>
</dbReference>
<sequence length="511" mass="56442">MPYQTTANAIEASAMYGYDSAFIGTTLTLPSFERAFGLNKPGGESVDNLSSNIVSTFQGGAFFGSLFGFFLAERFGRKPTMLVAGFLFSIGVALQMVGHIGLLYGGRVLTGLGVGGSAMILPIYIAECAPATIRGRLVGIFEVMLQIALVFGFWVNYGVNKNISPLGDTQWRIPVGVQFIPAGMLFLCLSFMPESPRWLASKSKRVSALRSLSWIRNLPETHEYIQRELTVMEAGSQQDIEESGEGWRHWVQLLRELNQKGVRNRMIISIMMMMFQNFTGINAINYYSPTIFKSIGFTGTSVQLLATGVYGLVKMGSTFVFVAVIVDHIGRRPALLVGSIGAGFAMFYLAIYSKVSNSLNKEPPRDAGANCAVAMVYIYAIFYGFSWNGIPWLFTAEVLPTRVRTMGMAISVCMQWLGQFIVVYSLPHMITGIGYGTFLFFACCTVLAFVFAYLFVPETKGVSLEDMHLIFGSDVSPIATKARKNYDTHREDRLESVIRRGKEDVEQVETA</sequence>
<name>A0A7H8R3V5_TALRU</name>
<dbReference type="RefSeq" id="XP_035347199.1">
    <property type="nucleotide sequence ID" value="XM_035491306.1"/>
</dbReference>
<keyword evidence="6" id="KW-0672">Quinate metabolism</keyword>
<evidence type="ECO:0000256" key="1">
    <source>
        <dbReference type="ARBA" id="ARBA00004651"/>
    </source>
</evidence>
<dbReference type="NCBIfam" id="TIGR00879">
    <property type="entry name" value="SP"/>
    <property type="match status" value="1"/>
</dbReference>
<evidence type="ECO:0000256" key="6">
    <source>
        <dbReference type="ARBA" id="ARBA00022911"/>
    </source>
</evidence>
<feature type="transmembrane region" description="Helical" evidence="13">
    <location>
        <begin position="372"/>
        <end position="394"/>
    </location>
</feature>
<comment type="function">
    <text evidence="9">Integral membrane transporter that imports quinic acid to be catabolized as a carbon source.</text>
</comment>
<comment type="subunit">
    <text evidence="10">Interacts with creB.</text>
</comment>
<feature type="transmembrane region" description="Helical" evidence="13">
    <location>
        <begin position="171"/>
        <end position="192"/>
    </location>
</feature>
<feature type="transmembrane region" description="Helical" evidence="13">
    <location>
        <begin position="81"/>
        <end position="102"/>
    </location>
</feature>
<dbReference type="GO" id="GO:0005351">
    <property type="term" value="F:carbohydrate:proton symporter activity"/>
    <property type="evidence" value="ECO:0007669"/>
    <property type="project" value="TreeGrafter"/>
</dbReference>
<evidence type="ECO:0000256" key="4">
    <source>
        <dbReference type="ARBA" id="ARBA00022692"/>
    </source>
</evidence>
<evidence type="ECO:0000256" key="11">
    <source>
        <dbReference type="ARBA" id="ARBA00043213"/>
    </source>
</evidence>
<keyword evidence="8 13" id="KW-0472">Membrane</keyword>
<protein>
    <recommendedName>
        <fullName evidence="11">Quinate transporter</fullName>
    </recommendedName>
</protein>
<dbReference type="Pfam" id="PF00083">
    <property type="entry name" value="Sugar_tr"/>
    <property type="match status" value="1"/>
</dbReference>
<keyword evidence="7 13" id="KW-1133">Transmembrane helix</keyword>
<dbReference type="PRINTS" id="PR00171">
    <property type="entry name" value="SUGRTRNSPORT"/>
</dbReference>
<dbReference type="Gene3D" id="1.20.1250.20">
    <property type="entry name" value="MFS general substrate transporter like domains"/>
    <property type="match status" value="1"/>
</dbReference>
<dbReference type="InterPro" id="IPR050360">
    <property type="entry name" value="MFS_Sugar_Transporters"/>
</dbReference>
<reference evidence="16" key="1">
    <citation type="submission" date="2020-06" db="EMBL/GenBank/DDBJ databases">
        <title>A chromosome-scale genome assembly of Talaromyces rugulosus W13939.</title>
        <authorList>
            <person name="Wang B."/>
            <person name="Guo L."/>
            <person name="Ye K."/>
            <person name="Wang L."/>
        </authorList>
    </citation>
    <scope>NUCLEOTIDE SEQUENCE [LARGE SCALE GENOMIC DNA]</scope>
    <source>
        <strain evidence="16">W13939</strain>
    </source>
</reference>
<evidence type="ECO:0000256" key="5">
    <source>
        <dbReference type="ARBA" id="ARBA00022843"/>
    </source>
</evidence>
<evidence type="ECO:0000256" key="3">
    <source>
        <dbReference type="ARBA" id="ARBA00022448"/>
    </source>
</evidence>
<feature type="transmembrane region" description="Helical" evidence="13">
    <location>
        <begin position="266"/>
        <end position="284"/>
    </location>
</feature>
<evidence type="ECO:0000259" key="14">
    <source>
        <dbReference type="PROSITE" id="PS50850"/>
    </source>
</evidence>
<evidence type="ECO:0000313" key="16">
    <source>
        <dbReference type="Proteomes" id="UP000509510"/>
    </source>
</evidence>
<dbReference type="PANTHER" id="PTHR48022:SF34">
    <property type="entry name" value="MAJOR FACILITATOR SUPERFAMILY (MFS) PROFILE DOMAIN-CONTAINING PROTEIN-RELATED"/>
    <property type="match status" value="1"/>
</dbReference>
<proteinExistence type="inferred from homology"/>
<evidence type="ECO:0000256" key="13">
    <source>
        <dbReference type="SAM" id="Phobius"/>
    </source>
</evidence>
<dbReference type="PROSITE" id="PS00217">
    <property type="entry name" value="SUGAR_TRANSPORT_2"/>
    <property type="match status" value="1"/>
</dbReference>
<dbReference type="OrthoDB" id="508119at2759"/>
<feature type="transmembrane region" description="Helical" evidence="13">
    <location>
        <begin position="333"/>
        <end position="352"/>
    </location>
</feature>
<keyword evidence="16" id="KW-1185">Reference proteome</keyword>
<dbReference type="InterPro" id="IPR005829">
    <property type="entry name" value="Sugar_transporter_CS"/>
</dbReference>
<feature type="transmembrane region" description="Helical" evidence="13">
    <location>
        <begin position="406"/>
        <end position="426"/>
    </location>
</feature>
<dbReference type="InterPro" id="IPR003663">
    <property type="entry name" value="Sugar/inositol_transpt"/>
</dbReference>
<feature type="domain" description="Major facilitator superfamily (MFS) profile" evidence="14">
    <location>
        <begin position="5"/>
        <end position="460"/>
    </location>
</feature>
<evidence type="ECO:0000256" key="12">
    <source>
        <dbReference type="RuleBase" id="RU003346"/>
    </source>
</evidence>
<comment type="subcellular location">
    <subcellularLocation>
        <location evidence="1">Cell membrane</location>
        <topology evidence="1">Multi-pass membrane protein</topology>
    </subcellularLocation>
</comment>
<dbReference type="AlphaFoldDB" id="A0A7H8R3V5"/>
<dbReference type="EMBL" id="CP055901">
    <property type="protein sequence ID" value="QKX61024.1"/>
    <property type="molecule type" value="Genomic_DNA"/>
</dbReference>
<keyword evidence="3 12" id="KW-0813">Transport</keyword>
<dbReference type="InterPro" id="IPR036259">
    <property type="entry name" value="MFS_trans_sf"/>
</dbReference>
<feature type="transmembrane region" description="Helical" evidence="13">
    <location>
        <begin position="53"/>
        <end position="72"/>
    </location>
</feature>
<feature type="transmembrane region" description="Helical" evidence="13">
    <location>
        <begin position="304"/>
        <end position="326"/>
    </location>
</feature>
<dbReference type="GeneID" id="55995659"/>
<dbReference type="FunFam" id="1.20.1250.20:FF:000026">
    <property type="entry name" value="MFS quinate transporter QutD"/>
    <property type="match status" value="1"/>
</dbReference>
<accession>A0A7H8R3V5</accession>
<keyword evidence="4 13" id="KW-0812">Transmembrane</keyword>
<comment type="similarity">
    <text evidence="2 12">Belongs to the major facilitator superfamily. Sugar transporter (TC 2.A.1.1) family.</text>
</comment>
<organism evidence="15 16">
    <name type="scientific">Talaromyces rugulosus</name>
    <name type="common">Penicillium rugulosum</name>
    <dbReference type="NCBI Taxonomy" id="121627"/>
    <lineage>
        <taxon>Eukaryota</taxon>
        <taxon>Fungi</taxon>
        <taxon>Dikarya</taxon>
        <taxon>Ascomycota</taxon>
        <taxon>Pezizomycotina</taxon>
        <taxon>Eurotiomycetes</taxon>
        <taxon>Eurotiomycetidae</taxon>
        <taxon>Eurotiales</taxon>
        <taxon>Trichocomaceae</taxon>
        <taxon>Talaromyces</taxon>
        <taxon>Talaromyces sect. Islandici</taxon>
    </lineage>
</organism>
<dbReference type="InterPro" id="IPR005828">
    <property type="entry name" value="MFS_sugar_transport-like"/>
</dbReference>
<dbReference type="Proteomes" id="UP000509510">
    <property type="component" value="Chromosome IV"/>
</dbReference>
<dbReference type="KEGG" id="trg:TRUGW13939_08170"/>
<keyword evidence="5" id="KW-0832">Ubl conjugation</keyword>
<evidence type="ECO:0000256" key="2">
    <source>
        <dbReference type="ARBA" id="ARBA00010992"/>
    </source>
</evidence>
<evidence type="ECO:0000256" key="10">
    <source>
        <dbReference type="ARBA" id="ARBA00038682"/>
    </source>
</evidence>